<dbReference type="EMBL" id="CP111027">
    <property type="protein sequence ID" value="WAR29812.1"/>
    <property type="molecule type" value="Genomic_DNA"/>
</dbReference>
<gene>
    <name evidence="2" type="ORF">MAR_003380</name>
</gene>
<evidence type="ECO:0000313" key="2">
    <source>
        <dbReference type="EMBL" id="WAR29812.1"/>
    </source>
</evidence>
<feature type="compositionally biased region" description="Basic and acidic residues" evidence="1">
    <location>
        <begin position="15"/>
        <end position="37"/>
    </location>
</feature>
<name>A0ABY7G5U1_MYAAR</name>
<feature type="region of interest" description="Disordered" evidence="1">
    <location>
        <begin position="1"/>
        <end position="37"/>
    </location>
</feature>
<reference evidence="2" key="1">
    <citation type="submission" date="2022-11" db="EMBL/GenBank/DDBJ databases">
        <title>Centuries of genome instability and evolution in soft-shell clam transmissible cancer (bioRxiv).</title>
        <authorList>
            <person name="Hart S.F.M."/>
            <person name="Yonemitsu M.A."/>
            <person name="Giersch R.M."/>
            <person name="Beal B.F."/>
            <person name="Arriagada G."/>
            <person name="Davis B.W."/>
            <person name="Ostrander E.A."/>
            <person name="Goff S.P."/>
            <person name="Metzger M.J."/>
        </authorList>
    </citation>
    <scope>NUCLEOTIDE SEQUENCE</scope>
    <source>
        <strain evidence="2">MELC-2E11</strain>
        <tissue evidence="2">Siphon/mantle</tissue>
    </source>
</reference>
<organism evidence="2 3">
    <name type="scientific">Mya arenaria</name>
    <name type="common">Soft-shell clam</name>
    <dbReference type="NCBI Taxonomy" id="6604"/>
    <lineage>
        <taxon>Eukaryota</taxon>
        <taxon>Metazoa</taxon>
        <taxon>Spiralia</taxon>
        <taxon>Lophotrochozoa</taxon>
        <taxon>Mollusca</taxon>
        <taxon>Bivalvia</taxon>
        <taxon>Autobranchia</taxon>
        <taxon>Heteroconchia</taxon>
        <taxon>Euheterodonta</taxon>
        <taxon>Imparidentia</taxon>
        <taxon>Neoheterodontei</taxon>
        <taxon>Myida</taxon>
        <taxon>Myoidea</taxon>
        <taxon>Myidae</taxon>
        <taxon>Mya</taxon>
    </lineage>
</organism>
<evidence type="ECO:0000256" key="1">
    <source>
        <dbReference type="SAM" id="MobiDB-lite"/>
    </source>
</evidence>
<proteinExistence type="predicted"/>
<keyword evidence="3" id="KW-1185">Reference proteome</keyword>
<evidence type="ECO:0000313" key="3">
    <source>
        <dbReference type="Proteomes" id="UP001164746"/>
    </source>
</evidence>
<dbReference type="Proteomes" id="UP001164746">
    <property type="component" value="Chromosome 16"/>
</dbReference>
<protein>
    <submittedName>
        <fullName evidence="2">Uncharacterized protein</fullName>
    </submittedName>
</protein>
<sequence length="77" mass="8674">MTPRYKNCGLTNLENGERGNAIRESNEEAIQTDEKRKKLSDKKLENQLEIEIGIQEIAKSIITIISVPLKTIASFAE</sequence>
<accession>A0ABY7G5U1</accession>